<name>A0A4Q7YED5_9BACT</name>
<proteinExistence type="predicted"/>
<evidence type="ECO:0000256" key="1">
    <source>
        <dbReference type="SAM" id="SignalP"/>
    </source>
</evidence>
<dbReference type="Proteomes" id="UP000292958">
    <property type="component" value="Unassembled WGS sequence"/>
</dbReference>
<keyword evidence="3" id="KW-1185">Reference proteome</keyword>
<evidence type="ECO:0000313" key="2">
    <source>
        <dbReference type="EMBL" id="RZU35500.1"/>
    </source>
</evidence>
<feature type="signal peptide" evidence="1">
    <location>
        <begin position="1"/>
        <end position="25"/>
    </location>
</feature>
<dbReference type="EMBL" id="SHKW01000002">
    <property type="protein sequence ID" value="RZU35500.1"/>
    <property type="molecule type" value="Genomic_DNA"/>
</dbReference>
<gene>
    <name evidence="2" type="ORF">BDD14_5558</name>
</gene>
<reference evidence="2 3" key="1">
    <citation type="submission" date="2019-02" db="EMBL/GenBank/DDBJ databases">
        <title>Genomic Encyclopedia of Archaeal and Bacterial Type Strains, Phase II (KMG-II): from individual species to whole genera.</title>
        <authorList>
            <person name="Goeker M."/>
        </authorList>
    </citation>
    <scope>NUCLEOTIDE SEQUENCE [LARGE SCALE GENOMIC DNA]</scope>
    <source>
        <strain evidence="2 3">DSM 18101</strain>
    </source>
</reference>
<dbReference type="RefSeq" id="WP_130423797.1">
    <property type="nucleotide sequence ID" value="NZ_SHKW01000002.1"/>
</dbReference>
<evidence type="ECO:0000313" key="3">
    <source>
        <dbReference type="Proteomes" id="UP000292958"/>
    </source>
</evidence>
<accession>A0A4Q7YED5</accession>
<dbReference type="OrthoDB" id="123486at2"/>
<sequence length="59" mass="5997">MKLIVRTAVAALVITGAFASRQISAASTSSAKVARSSALPIPMCAPDDPNACGIAVIRR</sequence>
<organism evidence="2 3">
    <name type="scientific">Edaphobacter modestus</name>
    <dbReference type="NCBI Taxonomy" id="388466"/>
    <lineage>
        <taxon>Bacteria</taxon>
        <taxon>Pseudomonadati</taxon>
        <taxon>Acidobacteriota</taxon>
        <taxon>Terriglobia</taxon>
        <taxon>Terriglobales</taxon>
        <taxon>Acidobacteriaceae</taxon>
        <taxon>Edaphobacter</taxon>
    </lineage>
</organism>
<dbReference type="AlphaFoldDB" id="A0A4Q7YED5"/>
<protein>
    <submittedName>
        <fullName evidence="2">Uncharacterized protein</fullName>
    </submittedName>
</protein>
<keyword evidence="1" id="KW-0732">Signal</keyword>
<comment type="caution">
    <text evidence="2">The sequence shown here is derived from an EMBL/GenBank/DDBJ whole genome shotgun (WGS) entry which is preliminary data.</text>
</comment>
<feature type="chain" id="PRO_5020766659" evidence="1">
    <location>
        <begin position="26"/>
        <end position="59"/>
    </location>
</feature>